<dbReference type="Gene3D" id="3.40.10.10">
    <property type="entry name" value="DNA Methylphosphotriester Repair Domain"/>
    <property type="match status" value="1"/>
</dbReference>
<proteinExistence type="predicted"/>
<sequence length="130" mass="13571">MSIRDVQEKIKGSVVPVLHRHRGDIFVGAIILLVAFVGFGLGRLSVTPQTLSPAAPSGVTQNASVAVAANTPVSDGAEQRVVASKSGSRYHLPDCPGALQISDSNKVWFASRSEAEKAGYTPASNCKGLQ</sequence>
<evidence type="ECO:0000313" key="2">
    <source>
        <dbReference type="EMBL" id="OHA81526.1"/>
    </source>
</evidence>
<keyword evidence="1" id="KW-0812">Transmembrane</keyword>
<dbReference type="STRING" id="1802723.A2675_03605"/>
<dbReference type="InterPro" id="IPR035451">
    <property type="entry name" value="Ada-like_dom_sf"/>
</dbReference>
<dbReference type="EMBL" id="MHUS01000010">
    <property type="protein sequence ID" value="OHA81526.1"/>
    <property type="molecule type" value="Genomic_DNA"/>
</dbReference>
<protein>
    <recommendedName>
        <fullName evidence="4">Ada DNA repair metal-binding domain-containing protein</fullName>
    </recommendedName>
</protein>
<keyword evidence="1" id="KW-0472">Membrane</keyword>
<organism evidence="2 3">
    <name type="scientific">Candidatus Yonathbacteria bacterium RIFCSPHIGHO2_01_FULL_51_10</name>
    <dbReference type="NCBI Taxonomy" id="1802723"/>
    <lineage>
        <taxon>Bacteria</taxon>
        <taxon>Candidatus Yonathiibacteriota</taxon>
    </lineage>
</organism>
<gene>
    <name evidence="2" type="ORF">A2675_03605</name>
</gene>
<evidence type="ECO:0000313" key="3">
    <source>
        <dbReference type="Proteomes" id="UP000176997"/>
    </source>
</evidence>
<accession>A0A1G2S8W7</accession>
<evidence type="ECO:0008006" key="4">
    <source>
        <dbReference type="Google" id="ProtNLM"/>
    </source>
</evidence>
<keyword evidence="1" id="KW-1133">Transmembrane helix</keyword>
<name>A0A1G2S8W7_9BACT</name>
<dbReference type="Proteomes" id="UP000176997">
    <property type="component" value="Unassembled WGS sequence"/>
</dbReference>
<comment type="caution">
    <text evidence="2">The sequence shown here is derived from an EMBL/GenBank/DDBJ whole genome shotgun (WGS) entry which is preliminary data.</text>
</comment>
<reference evidence="2 3" key="1">
    <citation type="journal article" date="2016" name="Nat. Commun.">
        <title>Thousands of microbial genomes shed light on interconnected biogeochemical processes in an aquifer system.</title>
        <authorList>
            <person name="Anantharaman K."/>
            <person name="Brown C.T."/>
            <person name="Hug L.A."/>
            <person name="Sharon I."/>
            <person name="Castelle C.J."/>
            <person name="Probst A.J."/>
            <person name="Thomas B.C."/>
            <person name="Singh A."/>
            <person name="Wilkins M.J."/>
            <person name="Karaoz U."/>
            <person name="Brodie E.L."/>
            <person name="Williams K.H."/>
            <person name="Hubbard S.S."/>
            <person name="Banfield J.F."/>
        </authorList>
    </citation>
    <scope>NUCLEOTIDE SEQUENCE [LARGE SCALE GENOMIC DNA]</scope>
</reference>
<evidence type="ECO:0000256" key="1">
    <source>
        <dbReference type="SAM" id="Phobius"/>
    </source>
</evidence>
<feature type="transmembrane region" description="Helical" evidence="1">
    <location>
        <begin position="25"/>
        <end position="42"/>
    </location>
</feature>
<dbReference type="SUPFAM" id="SSF57884">
    <property type="entry name" value="Ada DNA repair protein, N-terminal domain (N-Ada 10)"/>
    <property type="match status" value="1"/>
</dbReference>
<dbReference type="AlphaFoldDB" id="A0A1G2S8W7"/>